<dbReference type="Pfam" id="PF11034">
    <property type="entry name" value="Grg1"/>
    <property type="match status" value="1"/>
</dbReference>
<evidence type="ECO:0000313" key="3">
    <source>
        <dbReference type="Proteomes" id="UP000606974"/>
    </source>
</evidence>
<accession>A0A8H7AI18</accession>
<comment type="caution">
    <text evidence="2">The sequence shown here is derived from an EMBL/GenBank/DDBJ whole genome shotgun (WGS) entry which is preliminary data.</text>
</comment>
<gene>
    <name evidence="2" type="ORF">GJ744_007893</name>
</gene>
<organism evidence="2 3">
    <name type="scientific">Endocarpon pusillum</name>
    <dbReference type="NCBI Taxonomy" id="364733"/>
    <lineage>
        <taxon>Eukaryota</taxon>
        <taxon>Fungi</taxon>
        <taxon>Dikarya</taxon>
        <taxon>Ascomycota</taxon>
        <taxon>Pezizomycotina</taxon>
        <taxon>Eurotiomycetes</taxon>
        <taxon>Chaetothyriomycetidae</taxon>
        <taxon>Verrucariales</taxon>
        <taxon>Verrucariaceae</taxon>
        <taxon>Endocarpon</taxon>
    </lineage>
</organism>
<evidence type="ECO:0000313" key="2">
    <source>
        <dbReference type="EMBL" id="KAF7509493.1"/>
    </source>
</evidence>
<keyword evidence="3" id="KW-1185">Reference proteome</keyword>
<dbReference type="EMBL" id="JAACFV010000040">
    <property type="protein sequence ID" value="KAF7509493.1"/>
    <property type="molecule type" value="Genomic_DNA"/>
</dbReference>
<evidence type="ECO:0000256" key="1">
    <source>
        <dbReference type="SAM" id="MobiDB-lite"/>
    </source>
</evidence>
<dbReference type="Proteomes" id="UP000606974">
    <property type="component" value="Unassembled WGS sequence"/>
</dbReference>
<name>A0A8H7AI18_9EURO</name>
<reference evidence="2" key="1">
    <citation type="submission" date="2020-02" db="EMBL/GenBank/DDBJ databases">
        <authorList>
            <person name="Palmer J.M."/>
        </authorList>
    </citation>
    <scope>NUCLEOTIDE SEQUENCE</scope>
    <source>
        <strain evidence="2">EPUS1.4</strain>
        <tissue evidence="2">Thallus</tissue>
    </source>
</reference>
<feature type="region of interest" description="Disordered" evidence="1">
    <location>
        <begin position="40"/>
        <end position="68"/>
    </location>
</feature>
<protein>
    <submittedName>
        <fullName evidence="2">Uncharacterized protein</fullName>
    </submittedName>
</protein>
<proteinExistence type="predicted"/>
<dbReference type="OrthoDB" id="10318580at2759"/>
<sequence length="96" mass="11045">MKQLTPLQLEKKPYKTKIIPPLQNTTNNIMGFFSKLKHRSNEAASRTSAEKNKSVAKSSRVPWRTRATATGNYVDDKIEAHRHKNQAELESHKMRV</sequence>
<dbReference type="InterPro" id="IPR020100">
    <property type="entry name" value="Glc-repressible_Grg1"/>
</dbReference>
<dbReference type="AlphaFoldDB" id="A0A8H7AI18"/>